<sequence length="394" mass="41911">MSGPAVISSVVGMTQTERPTPSRVREVDAVRGFALAGILVANIGFLADPGHAIVGGIPVPEDPVAYTIYALVLTKFYVIFSFLFGYSFTLQLRAAERAGASVRARTLRRCLGLFVIGVVHGLLLWIGDILTLYAFLGLILLALRDVRPRTAVRAGVWIIGVLTVCYLLLAALTTLDPTAGAAPVADPAESARVLALVTGGPLDFLTLQVELYPVLALSIWAFQGPTALALFLFGLAAGKAKLLEEPERWAHLLPRIQWIGFGVGVPSGVFYAWKSAGEDATALVALALNNVTSLLLAAAYVATLLRLLKRYPALAGALTPAGRMAASNYIGQSVLVCLVFTGYGLALAGSVPPLGVMGIAVVIYTVLLGLSAWWLRSHRYGPVEYGLRRLTNWS</sequence>
<dbReference type="InterPro" id="IPR052529">
    <property type="entry name" value="Bact_Transport_Assoc"/>
</dbReference>
<dbReference type="EMBL" id="BMNK01000024">
    <property type="protein sequence ID" value="GGP17485.1"/>
    <property type="molecule type" value="Genomic_DNA"/>
</dbReference>
<dbReference type="AlphaFoldDB" id="A0A918AFL3"/>
<gene>
    <name evidence="3" type="ORF">GCM10012278_86080</name>
</gene>
<feature type="transmembrane region" description="Helical" evidence="1">
    <location>
        <begin position="354"/>
        <end position="375"/>
    </location>
</feature>
<dbReference type="PANTHER" id="PTHR30590:SF2">
    <property type="entry name" value="INNER MEMBRANE PROTEIN"/>
    <property type="match status" value="1"/>
</dbReference>
<feature type="domain" description="DUF418" evidence="2">
    <location>
        <begin position="237"/>
        <end position="393"/>
    </location>
</feature>
<reference evidence="3" key="1">
    <citation type="journal article" date="2014" name="Int. J. Syst. Evol. Microbiol.">
        <title>Complete genome sequence of Corynebacterium casei LMG S-19264T (=DSM 44701T), isolated from a smear-ripened cheese.</title>
        <authorList>
            <consortium name="US DOE Joint Genome Institute (JGI-PGF)"/>
            <person name="Walter F."/>
            <person name="Albersmeier A."/>
            <person name="Kalinowski J."/>
            <person name="Ruckert C."/>
        </authorList>
    </citation>
    <scope>NUCLEOTIDE SEQUENCE</scope>
    <source>
        <strain evidence="3">CGMCC 4.7430</strain>
    </source>
</reference>
<evidence type="ECO:0000313" key="4">
    <source>
        <dbReference type="Proteomes" id="UP000660745"/>
    </source>
</evidence>
<feature type="transmembrane region" description="Helical" evidence="1">
    <location>
        <begin position="154"/>
        <end position="175"/>
    </location>
</feature>
<feature type="transmembrane region" description="Helical" evidence="1">
    <location>
        <begin position="285"/>
        <end position="308"/>
    </location>
</feature>
<feature type="transmembrane region" description="Helical" evidence="1">
    <location>
        <begin position="132"/>
        <end position="147"/>
    </location>
</feature>
<keyword evidence="1" id="KW-0812">Transmembrane</keyword>
<evidence type="ECO:0000259" key="2">
    <source>
        <dbReference type="Pfam" id="PF04235"/>
    </source>
</evidence>
<feature type="transmembrane region" description="Helical" evidence="1">
    <location>
        <begin position="329"/>
        <end position="348"/>
    </location>
</feature>
<dbReference type="Proteomes" id="UP000660745">
    <property type="component" value="Unassembled WGS sequence"/>
</dbReference>
<proteinExistence type="predicted"/>
<keyword evidence="1" id="KW-1133">Transmembrane helix</keyword>
<keyword evidence="4" id="KW-1185">Reference proteome</keyword>
<comment type="caution">
    <text evidence="3">The sequence shown here is derived from an EMBL/GenBank/DDBJ whole genome shotgun (WGS) entry which is preliminary data.</text>
</comment>
<dbReference type="PANTHER" id="PTHR30590">
    <property type="entry name" value="INNER MEMBRANE PROTEIN"/>
    <property type="match status" value="1"/>
</dbReference>
<feature type="transmembrane region" description="Helical" evidence="1">
    <location>
        <begin position="29"/>
        <end position="47"/>
    </location>
</feature>
<dbReference type="InterPro" id="IPR007349">
    <property type="entry name" value="DUF418"/>
</dbReference>
<feature type="transmembrane region" description="Helical" evidence="1">
    <location>
        <begin position="211"/>
        <end position="235"/>
    </location>
</feature>
<keyword evidence="1" id="KW-0472">Membrane</keyword>
<organism evidence="3 4">
    <name type="scientific">Nonomuraea glycinis</name>
    <dbReference type="NCBI Taxonomy" id="2047744"/>
    <lineage>
        <taxon>Bacteria</taxon>
        <taxon>Bacillati</taxon>
        <taxon>Actinomycetota</taxon>
        <taxon>Actinomycetes</taxon>
        <taxon>Streptosporangiales</taxon>
        <taxon>Streptosporangiaceae</taxon>
        <taxon>Nonomuraea</taxon>
    </lineage>
</organism>
<dbReference type="Pfam" id="PF04235">
    <property type="entry name" value="DUF418"/>
    <property type="match status" value="1"/>
</dbReference>
<feature type="transmembrane region" description="Helical" evidence="1">
    <location>
        <begin position="67"/>
        <end position="89"/>
    </location>
</feature>
<reference evidence="3" key="2">
    <citation type="submission" date="2020-09" db="EMBL/GenBank/DDBJ databases">
        <authorList>
            <person name="Sun Q."/>
            <person name="Zhou Y."/>
        </authorList>
    </citation>
    <scope>NUCLEOTIDE SEQUENCE</scope>
    <source>
        <strain evidence="3">CGMCC 4.7430</strain>
    </source>
</reference>
<evidence type="ECO:0000256" key="1">
    <source>
        <dbReference type="SAM" id="Phobius"/>
    </source>
</evidence>
<feature type="transmembrane region" description="Helical" evidence="1">
    <location>
        <begin position="110"/>
        <end position="126"/>
    </location>
</feature>
<protein>
    <submittedName>
        <fullName evidence="3">Membrane protein</fullName>
    </submittedName>
</protein>
<feature type="transmembrane region" description="Helical" evidence="1">
    <location>
        <begin position="256"/>
        <end position="273"/>
    </location>
</feature>
<name>A0A918AFL3_9ACTN</name>
<accession>A0A918AFL3</accession>
<evidence type="ECO:0000313" key="3">
    <source>
        <dbReference type="EMBL" id="GGP17485.1"/>
    </source>
</evidence>